<dbReference type="AlphaFoldDB" id="L1KNN9"/>
<dbReference type="Proteomes" id="UP000010411">
    <property type="component" value="Unassembled WGS sequence"/>
</dbReference>
<comment type="caution">
    <text evidence="1">The sequence shown here is derived from an EMBL/GenBank/DDBJ whole genome shotgun (WGS) entry which is preliminary data.</text>
</comment>
<protein>
    <submittedName>
        <fullName evidence="1">Uncharacterized protein</fullName>
    </submittedName>
</protein>
<keyword evidence="2" id="KW-1185">Reference proteome</keyword>
<name>L1KNN9_9ACTN</name>
<accession>L1KNN9</accession>
<gene>
    <name evidence="1" type="ORF">STRIP9103_03265</name>
</gene>
<reference evidence="1 2" key="1">
    <citation type="submission" date="2012-11" db="EMBL/GenBank/DDBJ databases">
        <authorList>
            <person name="Huguet-Tapia J.C."/>
            <person name="Durkin A.S."/>
            <person name="Pettis G.S."/>
            <person name="Badger J.H."/>
        </authorList>
    </citation>
    <scope>NUCLEOTIDE SEQUENCE [LARGE SCALE GENOMIC DNA]</scope>
    <source>
        <strain evidence="1 2">91-03</strain>
    </source>
</reference>
<feature type="non-terminal residue" evidence="1">
    <location>
        <position position="1"/>
    </location>
</feature>
<sequence length="18" mass="1964">RGTGLSLEKRSADMSLSR</sequence>
<evidence type="ECO:0000313" key="1">
    <source>
        <dbReference type="EMBL" id="EKX61998.1"/>
    </source>
</evidence>
<organism evidence="1 2">
    <name type="scientific">Streptomyces ipomoeae 91-03</name>
    <dbReference type="NCBI Taxonomy" id="698759"/>
    <lineage>
        <taxon>Bacteria</taxon>
        <taxon>Bacillati</taxon>
        <taxon>Actinomycetota</taxon>
        <taxon>Actinomycetes</taxon>
        <taxon>Kitasatosporales</taxon>
        <taxon>Streptomycetaceae</taxon>
        <taxon>Streptomyces</taxon>
    </lineage>
</organism>
<proteinExistence type="predicted"/>
<dbReference type="EMBL" id="AEJC01000543">
    <property type="protein sequence ID" value="EKX61998.1"/>
    <property type="molecule type" value="Genomic_DNA"/>
</dbReference>
<evidence type="ECO:0000313" key="2">
    <source>
        <dbReference type="Proteomes" id="UP000010411"/>
    </source>
</evidence>